<name>A0A7Y9F2U3_9ACTN</name>
<evidence type="ECO:0000256" key="1">
    <source>
        <dbReference type="SAM" id="MobiDB-lite"/>
    </source>
</evidence>
<feature type="region of interest" description="Disordered" evidence="1">
    <location>
        <begin position="27"/>
        <end position="61"/>
    </location>
</feature>
<gene>
    <name evidence="4" type="ORF">BKA08_002584</name>
</gene>
<evidence type="ECO:0000313" key="5">
    <source>
        <dbReference type="Proteomes" id="UP000516957"/>
    </source>
</evidence>
<dbReference type="RefSeq" id="WP_179615977.1">
    <property type="nucleotide sequence ID" value="NZ_CP059163.1"/>
</dbReference>
<feature type="domain" description="DUF305" evidence="3">
    <location>
        <begin position="69"/>
        <end position="221"/>
    </location>
</feature>
<evidence type="ECO:0000256" key="2">
    <source>
        <dbReference type="SAM" id="SignalP"/>
    </source>
</evidence>
<dbReference type="AlphaFoldDB" id="A0A7Y9F2U3"/>
<keyword evidence="2" id="KW-0732">Signal</keyword>
<comment type="caution">
    <text evidence="4">The sequence shown here is derived from an EMBL/GenBank/DDBJ whole genome shotgun (WGS) entry which is preliminary data.</text>
</comment>
<accession>A0A7Y9F2U3</accession>
<dbReference type="Pfam" id="PF03713">
    <property type="entry name" value="DUF305"/>
    <property type="match status" value="1"/>
</dbReference>
<evidence type="ECO:0000259" key="3">
    <source>
        <dbReference type="Pfam" id="PF03713"/>
    </source>
</evidence>
<dbReference type="InterPro" id="IPR005183">
    <property type="entry name" value="DUF305_CopM-like"/>
</dbReference>
<dbReference type="Gene3D" id="1.20.1260.10">
    <property type="match status" value="1"/>
</dbReference>
<proteinExistence type="predicted"/>
<evidence type="ECO:0000313" key="4">
    <source>
        <dbReference type="EMBL" id="NYD58346.1"/>
    </source>
</evidence>
<sequence length="224" mass="23660">MSGACVPRPVLAAASLVVVLGLSACSGPAGDEQPAGSSAPVVRPGGPGDPTALVDPDDISAEDPWNHADVAFMQMMIPHHAQALEMSELAGERAASPQVRALAERIRAAQGPEIMSMAAWLDERGMDVPRAVEDAESWDHAAHGHDGMAGMLTETEMEELATSDGPEFDRLFLEGMIGHHEGALDMVDHVAVEGEDLRVSELAADIAVSQTAEIGRMEDLLRRV</sequence>
<keyword evidence="5" id="KW-1185">Reference proteome</keyword>
<dbReference type="Proteomes" id="UP000516957">
    <property type="component" value="Unassembled WGS sequence"/>
</dbReference>
<dbReference type="EMBL" id="JACCBE010000001">
    <property type="protein sequence ID" value="NYD58346.1"/>
    <property type="molecule type" value="Genomic_DNA"/>
</dbReference>
<dbReference type="InterPro" id="IPR012347">
    <property type="entry name" value="Ferritin-like"/>
</dbReference>
<dbReference type="PANTHER" id="PTHR36933:SF1">
    <property type="entry name" value="SLL0788 PROTEIN"/>
    <property type="match status" value="1"/>
</dbReference>
<protein>
    <submittedName>
        <fullName evidence="4">Uncharacterized protein (DUF305 family)</fullName>
    </submittedName>
</protein>
<organism evidence="4 5">
    <name type="scientific">Nocardioides marinisabuli</name>
    <dbReference type="NCBI Taxonomy" id="419476"/>
    <lineage>
        <taxon>Bacteria</taxon>
        <taxon>Bacillati</taxon>
        <taxon>Actinomycetota</taxon>
        <taxon>Actinomycetes</taxon>
        <taxon>Propionibacteriales</taxon>
        <taxon>Nocardioidaceae</taxon>
        <taxon>Nocardioides</taxon>
    </lineage>
</organism>
<reference evidence="4 5" key="1">
    <citation type="submission" date="2020-07" db="EMBL/GenBank/DDBJ databases">
        <title>Sequencing the genomes of 1000 actinobacteria strains.</title>
        <authorList>
            <person name="Klenk H.-P."/>
        </authorList>
    </citation>
    <scope>NUCLEOTIDE SEQUENCE [LARGE SCALE GENOMIC DNA]</scope>
    <source>
        <strain evidence="4 5">DSM 18965</strain>
    </source>
</reference>
<feature type="chain" id="PRO_5038962574" evidence="2">
    <location>
        <begin position="30"/>
        <end position="224"/>
    </location>
</feature>
<feature type="signal peptide" evidence="2">
    <location>
        <begin position="1"/>
        <end position="29"/>
    </location>
</feature>
<dbReference type="PANTHER" id="PTHR36933">
    <property type="entry name" value="SLL0788 PROTEIN"/>
    <property type="match status" value="1"/>
</dbReference>